<dbReference type="Gene3D" id="3.80.10.10">
    <property type="entry name" value="Ribonuclease Inhibitor"/>
    <property type="match status" value="1"/>
</dbReference>
<dbReference type="Proteomes" id="UP000198287">
    <property type="component" value="Unassembled WGS sequence"/>
</dbReference>
<protein>
    <recommendedName>
        <fullName evidence="3">F-box domain-containing protein</fullName>
    </recommendedName>
</protein>
<dbReference type="OMA" id="FDDYINV"/>
<dbReference type="EMBL" id="LNIX01000033">
    <property type="protein sequence ID" value="OXA40461.1"/>
    <property type="molecule type" value="Genomic_DNA"/>
</dbReference>
<dbReference type="SUPFAM" id="SSF52047">
    <property type="entry name" value="RNI-like"/>
    <property type="match status" value="1"/>
</dbReference>
<proteinExistence type="predicted"/>
<dbReference type="InterPro" id="IPR032675">
    <property type="entry name" value="LRR_dom_sf"/>
</dbReference>
<evidence type="ECO:0008006" key="3">
    <source>
        <dbReference type="Google" id="ProtNLM"/>
    </source>
</evidence>
<reference evidence="1 2" key="1">
    <citation type="submission" date="2015-12" db="EMBL/GenBank/DDBJ databases">
        <title>The genome of Folsomia candida.</title>
        <authorList>
            <person name="Faddeeva A."/>
            <person name="Derks M.F."/>
            <person name="Anvar Y."/>
            <person name="Smit S."/>
            <person name="Van Straalen N."/>
            <person name="Roelofs D."/>
        </authorList>
    </citation>
    <scope>NUCLEOTIDE SEQUENCE [LARGE SCALE GENOMIC DNA]</scope>
    <source>
        <strain evidence="1 2">VU population</strain>
        <tissue evidence="1">Whole body</tissue>
    </source>
</reference>
<name>A0A226D738_FOLCA</name>
<evidence type="ECO:0000313" key="1">
    <source>
        <dbReference type="EMBL" id="OXA40461.1"/>
    </source>
</evidence>
<gene>
    <name evidence="1" type="ORF">Fcan01_24686</name>
</gene>
<dbReference type="AlphaFoldDB" id="A0A226D738"/>
<comment type="caution">
    <text evidence="1">The sequence shown here is derived from an EMBL/GenBank/DDBJ whole genome shotgun (WGS) entry which is preliminary data.</text>
</comment>
<keyword evidence="2" id="KW-1185">Reference proteome</keyword>
<accession>A0A226D738</accession>
<organism evidence="1 2">
    <name type="scientific">Folsomia candida</name>
    <name type="common">Springtail</name>
    <dbReference type="NCBI Taxonomy" id="158441"/>
    <lineage>
        <taxon>Eukaryota</taxon>
        <taxon>Metazoa</taxon>
        <taxon>Ecdysozoa</taxon>
        <taxon>Arthropoda</taxon>
        <taxon>Hexapoda</taxon>
        <taxon>Collembola</taxon>
        <taxon>Entomobryomorpha</taxon>
        <taxon>Isotomoidea</taxon>
        <taxon>Isotomidae</taxon>
        <taxon>Proisotominae</taxon>
        <taxon>Folsomia</taxon>
    </lineage>
</organism>
<evidence type="ECO:0000313" key="2">
    <source>
        <dbReference type="Proteomes" id="UP000198287"/>
    </source>
</evidence>
<dbReference type="OrthoDB" id="10555139at2759"/>
<sequence>MDPIKNLNFLPLSPSRESLGDLNRITMSRGGEEDDDEEIVVVQGPPFYAREEEYEHDEFVWDLDRPHPLCIPHIVDNILSYLDLPELRYSRLVNSQYNEIAARHLGRKEVITFNKMSHLSSYLALMSTIPATINATTMTTISGEEEDEHITEMDEQLLLGEQQQQDNKSGAIKKKERKHVVPINPTTNAARILSHTNFHFNFDPDNSNLDEETGILETFFDTMGQKIVDLKYTTDLIPLNFPKRLPHLGNIWKGRVPSLETLRLEIKWGCPESLFEKDDNHNNDDDNSGVILSSVKKLELDILVTERDADRVKVFLAELLSATPNLEEISIPGSKKFFDDYINVLLGRLILSMNLPRLSTLNFCLAFNPGQMVELATKNFPLNTVILDFAEIHHFSFPNQNVILERSLEILFAQTATTLKTLHLCFPYIPEHPLHRFTFPEPMTNLKYLALGRFYGSISILNKLPKLKKLDLWSVRFHDFNHEQQKSSEMCKEIFAVPTQYLSITTVIS</sequence>